<dbReference type="AlphaFoldDB" id="S3CKP8"/>
<dbReference type="GO" id="GO:0016020">
    <property type="term" value="C:membrane"/>
    <property type="evidence" value="ECO:0007669"/>
    <property type="project" value="InterPro"/>
</dbReference>
<evidence type="ECO:0000313" key="3">
    <source>
        <dbReference type="Proteomes" id="UP000016922"/>
    </source>
</evidence>
<dbReference type="HOGENOM" id="CLU_038606_1_0_1"/>
<dbReference type="PANTHER" id="PTHR12224">
    <property type="entry name" value="BETA-1,4-MANNOSYL-GLYCOPROTEIN BETA-1,4-N-ACETYLGLUCOSAMINYL-TRANSFERASE"/>
    <property type="match status" value="1"/>
</dbReference>
<accession>S3CKP8</accession>
<proteinExistence type="predicted"/>
<organism evidence="2 3">
    <name type="scientific">Glarea lozoyensis (strain ATCC 20868 / MF5171)</name>
    <dbReference type="NCBI Taxonomy" id="1116229"/>
    <lineage>
        <taxon>Eukaryota</taxon>
        <taxon>Fungi</taxon>
        <taxon>Dikarya</taxon>
        <taxon>Ascomycota</taxon>
        <taxon>Pezizomycotina</taxon>
        <taxon>Leotiomycetes</taxon>
        <taxon>Helotiales</taxon>
        <taxon>Helotiaceae</taxon>
        <taxon>Glarea</taxon>
    </lineage>
</organism>
<dbReference type="GO" id="GO:0003830">
    <property type="term" value="F:beta-1,4-mannosylglycoprotein 4-beta-N-acetylglucosaminyltransferase activity"/>
    <property type="evidence" value="ECO:0007669"/>
    <property type="project" value="InterPro"/>
</dbReference>
<dbReference type="Proteomes" id="UP000016922">
    <property type="component" value="Unassembled WGS sequence"/>
</dbReference>
<sequence length="398" mass="47280">MLISSSYRRRWKKLSQAVYLRWRSLGTGLLLLWLFLILNEQKHPFTKYAHAITNRSFELEETYQSLPDGNSKSRANVRTSLDDKQAQEFCGQHAFQPYPDRYTLRKVYDLLMINDELEWLEIRLNTLAAYVDYFVIVESPYTFTGRPKALVLKENWSRFAEFHSQIIYHEVTDMPVGAKRAWDYEDHQRNAMFLQVIPGLEDKRKANVGDILIVSDVDEIPRPITITVMRNCNFPRRLTLRSQFFYYGFQWKHRGEEWAHPQATIYYGPEHTILPADLRNGEGGSWIKVWWYKTDLWNSGWHCSTCFPNIEEVLTKMSSFSHTGYDREEFRDRTHIVDRVRKGLDLFDRPGEEFIRVDNNQDIPEYLKLNRDRFGYLLDRDAWNAGFLDYSEHESAPD</sequence>
<gene>
    <name evidence="2" type="ORF">GLAREA_03021</name>
</gene>
<dbReference type="OMA" id="FEWPAGE"/>
<dbReference type="PANTHER" id="PTHR12224:SF0">
    <property type="entry name" value="BETA-1,4-MANNOSYL-GLYCOPROTEIN 4-BETA-N-ACETYLGLUCOSAMINYLTRANSFERASE"/>
    <property type="match status" value="1"/>
</dbReference>
<dbReference type="EMBL" id="KE145370">
    <property type="protein sequence ID" value="EPE27107.1"/>
    <property type="molecule type" value="Genomic_DNA"/>
</dbReference>
<evidence type="ECO:0000256" key="1">
    <source>
        <dbReference type="SAM" id="Phobius"/>
    </source>
</evidence>
<feature type="transmembrane region" description="Helical" evidence="1">
    <location>
        <begin position="20"/>
        <end position="38"/>
    </location>
</feature>
<dbReference type="GeneID" id="19462077"/>
<evidence type="ECO:0000313" key="2">
    <source>
        <dbReference type="EMBL" id="EPE27107.1"/>
    </source>
</evidence>
<keyword evidence="1" id="KW-0472">Membrane</keyword>
<dbReference type="Pfam" id="PF04724">
    <property type="entry name" value="Glyco_transf_17"/>
    <property type="match status" value="1"/>
</dbReference>
<keyword evidence="1" id="KW-1133">Transmembrane helix</keyword>
<keyword evidence="1" id="KW-0812">Transmembrane</keyword>
<dbReference type="KEGG" id="glz:GLAREA_03021"/>
<name>S3CKP8_GLAL2</name>
<protein>
    <submittedName>
        <fullName evidence="2">Glycosyl transferase family 17 protein</fullName>
    </submittedName>
</protein>
<dbReference type="GO" id="GO:0006044">
    <property type="term" value="P:N-acetylglucosamine metabolic process"/>
    <property type="evidence" value="ECO:0007669"/>
    <property type="project" value="TreeGrafter"/>
</dbReference>
<dbReference type="InterPro" id="IPR006813">
    <property type="entry name" value="Glyco_trans_17"/>
</dbReference>
<dbReference type="RefSeq" id="XP_008086297.1">
    <property type="nucleotide sequence ID" value="XM_008088106.1"/>
</dbReference>
<reference evidence="2 3" key="1">
    <citation type="journal article" date="2013" name="BMC Genomics">
        <title>Genomics-driven discovery of the pneumocandin biosynthetic gene cluster in the fungus Glarea lozoyensis.</title>
        <authorList>
            <person name="Chen L."/>
            <person name="Yue Q."/>
            <person name="Zhang X."/>
            <person name="Xiang M."/>
            <person name="Wang C."/>
            <person name="Li S."/>
            <person name="Che Y."/>
            <person name="Ortiz-Lopez F.J."/>
            <person name="Bills G.F."/>
            <person name="Liu X."/>
            <person name="An Z."/>
        </authorList>
    </citation>
    <scope>NUCLEOTIDE SEQUENCE [LARGE SCALE GENOMIC DNA]</scope>
    <source>
        <strain evidence="3">ATCC 20868 / MF5171</strain>
    </source>
</reference>
<dbReference type="eggNOG" id="ENOG502QPVW">
    <property type="taxonomic scope" value="Eukaryota"/>
</dbReference>
<keyword evidence="2" id="KW-0808">Transferase</keyword>
<dbReference type="OrthoDB" id="6474464at2759"/>
<keyword evidence="3" id="KW-1185">Reference proteome</keyword>